<feature type="transmembrane region" description="Helical" evidence="2">
    <location>
        <begin position="69"/>
        <end position="88"/>
    </location>
</feature>
<name>A0A1C6VFS5_9ACTN</name>
<accession>A0A1C6VFS5</accession>
<feature type="transmembrane region" description="Helical" evidence="2">
    <location>
        <begin position="118"/>
        <end position="143"/>
    </location>
</feature>
<evidence type="ECO:0000313" key="4">
    <source>
        <dbReference type="Proteomes" id="UP000198937"/>
    </source>
</evidence>
<feature type="transmembrane region" description="Helical" evidence="2">
    <location>
        <begin position="285"/>
        <end position="304"/>
    </location>
</feature>
<sequence length="401" mass="40824">MGYDETGRREPPSDGAGPWVALDDQLPDEPGPDRVAVHLGWEAVLLVGAAVLAYLLWQAQPAALSGSGLRSLLIDLVALGLLTLAAELSLRTSAVNLAIGPVAVAAALHFAEQGERGVPAALGPATVAAVLGGLVLALAVVVLRVPGWAASLAGAAGVIGYIEQRTAPVLAQGEHDPRRNALYLFAGFAALAVLGGAFGAIRSVRRLVGRTRPGGDPAGRQGIAAAVVTGLSLVASTVLAVLAGVLLAADATAPLAPVNGLDLTVLAVGTAMLAGTSAYGRRGGIFGTLLAVSLVALFLAWVQARGWAVNRWAVGGTVLAVGLLVTRLVETYGRPRAADADGAESPTSGDGAISSGWSVPRTRPVNSWSPALPTEPVRRPVDPWTTPDWGSGPRRWETDDG</sequence>
<dbReference type="RefSeq" id="WP_091445047.1">
    <property type="nucleotide sequence ID" value="NZ_BMMJ01000020.1"/>
</dbReference>
<feature type="transmembrane region" description="Helical" evidence="2">
    <location>
        <begin position="222"/>
        <end position="249"/>
    </location>
</feature>
<dbReference type="OrthoDB" id="3405932at2"/>
<protein>
    <submittedName>
        <fullName evidence="3">Monosaccharide ABC transporter membrane protein, CUT2 family</fullName>
    </submittedName>
</protein>
<feature type="transmembrane region" description="Helical" evidence="2">
    <location>
        <begin position="255"/>
        <end position="273"/>
    </location>
</feature>
<keyword evidence="2" id="KW-1133">Transmembrane helix</keyword>
<feature type="transmembrane region" description="Helical" evidence="2">
    <location>
        <begin position="181"/>
        <end position="201"/>
    </location>
</feature>
<feature type="transmembrane region" description="Helical" evidence="2">
    <location>
        <begin position="94"/>
        <end position="111"/>
    </location>
</feature>
<dbReference type="STRING" id="683228.GA0070617_5599"/>
<keyword evidence="2" id="KW-0472">Membrane</keyword>
<feature type="region of interest" description="Disordered" evidence="1">
    <location>
        <begin position="337"/>
        <end position="401"/>
    </location>
</feature>
<feature type="transmembrane region" description="Helical" evidence="2">
    <location>
        <begin position="310"/>
        <end position="329"/>
    </location>
</feature>
<evidence type="ECO:0000256" key="2">
    <source>
        <dbReference type="SAM" id="Phobius"/>
    </source>
</evidence>
<dbReference type="AlphaFoldDB" id="A0A1C6VFS5"/>
<organism evidence="3 4">
    <name type="scientific">Micromonospora yangpuensis</name>
    <dbReference type="NCBI Taxonomy" id="683228"/>
    <lineage>
        <taxon>Bacteria</taxon>
        <taxon>Bacillati</taxon>
        <taxon>Actinomycetota</taxon>
        <taxon>Actinomycetes</taxon>
        <taxon>Micromonosporales</taxon>
        <taxon>Micromonosporaceae</taxon>
        <taxon>Micromonospora</taxon>
    </lineage>
</organism>
<keyword evidence="2" id="KW-0812">Transmembrane</keyword>
<proteinExistence type="predicted"/>
<evidence type="ECO:0000313" key="3">
    <source>
        <dbReference type="EMBL" id="SCL64904.1"/>
    </source>
</evidence>
<dbReference type="Proteomes" id="UP000198937">
    <property type="component" value="Unassembled WGS sequence"/>
</dbReference>
<keyword evidence="4" id="KW-1185">Reference proteome</keyword>
<gene>
    <name evidence="3" type="ORF">GA0070617_5599</name>
</gene>
<evidence type="ECO:0000256" key="1">
    <source>
        <dbReference type="SAM" id="MobiDB-lite"/>
    </source>
</evidence>
<dbReference type="EMBL" id="FMIA01000002">
    <property type="protein sequence ID" value="SCL64904.1"/>
    <property type="molecule type" value="Genomic_DNA"/>
</dbReference>
<feature type="transmembrane region" description="Helical" evidence="2">
    <location>
        <begin position="35"/>
        <end position="57"/>
    </location>
</feature>
<reference evidence="3 4" key="1">
    <citation type="submission" date="2016-06" db="EMBL/GenBank/DDBJ databases">
        <authorList>
            <person name="Kjaerup R.B."/>
            <person name="Dalgaard T.S."/>
            <person name="Juul-Madsen H.R."/>
        </authorList>
    </citation>
    <scope>NUCLEOTIDE SEQUENCE [LARGE SCALE GENOMIC DNA]</scope>
    <source>
        <strain evidence="3 4">DSM 45577</strain>
    </source>
</reference>